<evidence type="ECO:0000313" key="2">
    <source>
        <dbReference type="Proteomes" id="UP001187192"/>
    </source>
</evidence>
<name>A0AA88DS77_FICCA</name>
<dbReference type="EMBL" id="BTGU01000099">
    <property type="protein sequence ID" value="GMN60459.1"/>
    <property type="molecule type" value="Genomic_DNA"/>
</dbReference>
<sequence>MLPPSPLRFLLREKTQSPSPNIILIPAQFGSKPSRTVSAGNIAIPTCRIVGLELVRRVEGKVTC</sequence>
<comment type="caution">
    <text evidence="1">The sequence shown here is derived from an EMBL/GenBank/DDBJ whole genome shotgun (WGS) entry which is preliminary data.</text>
</comment>
<reference evidence="1" key="1">
    <citation type="submission" date="2023-07" db="EMBL/GenBank/DDBJ databases">
        <title>draft genome sequence of fig (Ficus carica).</title>
        <authorList>
            <person name="Takahashi T."/>
            <person name="Nishimura K."/>
        </authorList>
    </citation>
    <scope>NUCLEOTIDE SEQUENCE</scope>
</reference>
<dbReference type="Proteomes" id="UP001187192">
    <property type="component" value="Unassembled WGS sequence"/>
</dbReference>
<evidence type="ECO:0000313" key="1">
    <source>
        <dbReference type="EMBL" id="GMN60459.1"/>
    </source>
</evidence>
<dbReference type="AlphaFoldDB" id="A0AA88DS77"/>
<keyword evidence="2" id="KW-1185">Reference proteome</keyword>
<gene>
    <name evidence="1" type="ORF">TIFTF001_029539</name>
</gene>
<protein>
    <submittedName>
        <fullName evidence="1">Uncharacterized protein</fullName>
    </submittedName>
</protein>
<organism evidence="1 2">
    <name type="scientific">Ficus carica</name>
    <name type="common">Common fig</name>
    <dbReference type="NCBI Taxonomy" id="3494"/>
    <lineage>
        <taxon>Eukaryota</taxon>
        <taxon>Viridiplantae</taxon>
        <taxon>Streptophyta</taxon>
        <taxon>Embryophyta</taxon>
        <taxon>Tracheophyta</taxon>
        <taxon>Spermatophyta</taxon>
        <taxon>Magnoliopsida</taxon>
        <taxon>eudicotyledons</taxon>
        <taxon>Gunneridae</taxon>
        <taxon>Pentapetalae</taxon>
        <taxon>rosids</taxon>
        <taxon>fabids</taxon>
        <taxon>Rosales</taxon>
        <taxon>Moraceae</taxon>
        <taxon>Ficeae</taxon>
        <taxon>Ficus</taxon>
    </lineage>
</organism>
<proteinExistence type="predicted"/>
<accession>A0AA88DS77</accession>